<organism evidence="11 12">
    <name type="scientific">Ligaoa zhengdingensis</name>
    <dbReference type="NCBI Taxonomy" id="2763658"/>
    <lineage>
        <taxon>Bacteria</taxon>
        <taxon>Bacillati</taxon>
        <taxon>Bacillota</taxon>
        <taxon>Clostridia</taxon>
        <taxon>Eubacteriales</taxon>
        <taxon>Oscillospiraceae</taxon>
        <taxon>Ligaoa</taxon>
    </lineage>
</organism>
<dbReference type="GO" id="GO:0005886">
    <property type="term" value="C:plasma membrane"/>
    <property type="evidence" value="ECO:0007669"/>
    <property type="project" value="UniProtKB-SubCell"/>
</dbReference>
<evidence type="ECO:0000259" key="10">
    <source>
        <dbReference type="PROSITE" id="PS51371"/>
    </source>
</evidence>
<evidence type="ECO:0000313" key="11">
    <source>
        <dbReference type="EMBL" id="MBC8546688.1"/>
    </source>
</evidence>
<dbReference type="AlphaFoldDB" id="A0A926DZB0"/>
<dbReference type="EC" id="7.6.2.9" evidence="8"/>
<feature type="domain" description="CBS" evidence="10">
    <location>
        <begin position="294"/>
        <end position="350"/>
    </location>
</feature>
<evidence type="ECO:0000256" key="2">
    <source>
        <dbReference type="ARBA" id="ARBA00022448"/>
    </source>
</evidence>
<dbReference type="SUPFAM" id="SSF54631">
    <property type="entry name" value="CBS-domain pair"/>
    <property type="match status" value="1"/>
</dbReference>
<keyword evidence="3 8" id="KW-0547">Nucleotide-binding</keyword>
<dbReference type="InterPro" id="IPR017871">
    <property type="entry name" value="ABC_transporter-like_CS"/>
</dbReference>
<dbReference type="FunFam" id="3.40.50.300:FF:000425">
    <property type="entry name" value="Probable ABC transporter, ATP-binding subunit"/>
    <property type="match status" value="1"/>
</dbReference>
<comment type="subcellular location">
    <subcellularLocation>
        <location evidence="8">Cell inner membrane</location>
        <topology evidence="8">Peripheral membrane protein</topology>
    </subcellularLocation>
</comment>
<dbReference type="SMART" id="SM00382">
    <property type="entry name" value="AAA"/>
    <property type="match status" value="1"/>
</dbReference>
<evidence type="ECO:0000256" key="5">
    <source>
        <dbReference type="ARBA" id="ARBA00022970"/>
    </source>
</evidence>
<dbReference type="InterPro" id="IPR003593">
    <property type="entry name" value="AAA+_ATPase"/>
</dbReference>
<evidence type="ECO:0000256" key="7">
    <source>
        <dbReference type="PROSITE-ProRule" id="PRU00703"/>
    </source>
</evidence>
<keyword evidence="2 8" id="KW-0813">Transport</keyword>
<keyword evidence="4 8" id="KW-0067">ATP-binding</keyword>
<comment type="similarity">
    <text evidence="1 8">Belongs to the ABC transporter superfamily.</text>
</comment>
<name>A0A926DZB0_9FIRM</name>
<proteinExistence type="inferred from homology"/>
<dbReference type="GO" id="GO:0005524">
    <property type="term" value="F:ATP binding"/>
    <property type="evidence" value="ECO:0007669"/>
    <property type="project" value="UniProtKB-UniRule"/>
</dbReference>
<evidence type="ECO:0000256" key="3">
    <source>
        <dbReference type="ARBA" id="ARBA00022741"/>
    </source>
</evidence>
<evidence type="ECO:0000256" key="4">
    <source>
        <dbReference type="ARBA" id="ARBA00022840"/>
    </source>
</evidence>
<comment type="caution">
    <text evidence="11">The sequence shown here is derived from an EMBL/GenBank/DDBJ whole genome shotgun (WGS) entry which is preliminary data.</text>
</comment>
<dbReference type="GO" id="GO:0015418">
    <property type="term" value="F:ABC-type quaternary ammonium compound transporting activity"/>
    <property type="evidence" value="ECO:0007669"/>
    <property type="project" value="UniProtKB-EC"/>
</dbReference>
<gene>
    <name evidence="11" type="ORF">H8711_07030</name>
</gene>
<dbReference type="InterPro" id="IPR051921">
    <property type="entry name" value="ABC_osmolyte_uptake_ATP-bind"/>
</dbReference>
<dbReference type="Gene3D" id="3.40.50.300">
    <property type="entry name" value="P-loop containing nucleotide triphosphate hydrolases"/>
    <property type="match status" value="1"/>
</dbReference>
<dbReference type="InterPro" id="IPR003439">
    <property type="entry name" value="ABC_transporter-like_ATP-bd"/>
</dbReference>
<keyword evidence="5" id="KW-0029">Amino-acid transport</keyword>
<dbReference type="InterPro" id="IPR005892">
    <property type="entry name" value="Gly-betaine_transp_ATP-bd"/>
</dbReference>
<dbReference type="PANTHER" id="PTHR43869">
    <property type="entry name" value="GLYCINE BETAINE/PROLINE BETAINE TRANSPORT SYSTEM ATP-BINDING PROTEIN PROV"/>
    <property type="match status" value="1"/>
</dbReference>
<dbReference type="InterPro" id="IPR000644">
    <property type="entry name" value="CBS_dom"/>
</dbReference>
<sequence>MSDSNNTPVTLERDNESILRVNHLTKLYGVNKAEAAKMMRAGSNKDEVYKQTGVTVALWDVSFNVRRGEIFVIIGLSGSGKSTVVRTLNMLHKPTSGQVFFENSEINQFTGKDLLEYRRDKISMVFQSFGLMNHRDVLGNVAYGLEIKGMPRVERERKASAMIDMVGLSGHEHSTIGSLSGGMRQRVGIARALANDPEVLLMDEPFSALDPLVRKDMQFELLSIQRKLEKTVVFITHDINEAFKLGDTVAIMRDGRLIQVGTPEEMSANPADDYVRQFIDSADKTKVLSVKHIMVIPTCVVRLKDSPQHAIREMRANGTSTAYVVGERMKLRGIVTIDGAIRANREGLPLADVYVQDVLTTQRDTLISDILPVAAEAKYPIAVLEDDGSLQGIVTKASVLSSLI</sequence>
<keyword evidence="6 7" id="KW-0129">CBS domain</keyword>
<accession>A0A926DZB0</accession>
<evidence type="ECO:0000256" key="8">
    <source>
        <dbReference type="RuleBase" id="RU369116"/>
    </source>
</evidence>
<evidence type="ECO:0000256" key="1">
    <source>
        <dbReference type="ARBA" id="ARBA00005417"/>
    </source>
</evidence>
<evidence type="ECO:0000256" key="6">
    <source>
        <dbReference type="ARBA" id="ARBA00023122"/>
    </source>
</evidence>
<dbReference type="Proteomes" id="UP000653127">
    <property type="component" value="Unassembled WGS sequence"/>
</dbReference>
<dbReference type="GO" id="GO:0031460">
    <property type="term" value="P:glycine betaine transport"/>
    <property type="evidence" value="ECO:0007669"/>
    <property type="project" value="InterPro"/>
</dbReference>
<keyword evidence="8" id="KW-0472">Membrane</keyword>
<feature type="domain" description="ABC transporter" evidence="9">
    <location>
        <begin position="43"/>
        <end position="279"/>
    </location>
</feature>
<dbReference type="EMBL" id="JACRST010000008">
    <property type="protein sequence ID" value="MBC8546688.1"/>
    <property type="molecule type" value="Genomic_DNA"/>
</dbReference>
<keyword evidence="8" id="KW-1003">Cell membrane</keyword>
<protein>
    <recommendedName>
        <fullName evidence="8">Quaternary amine transport ATP-binding protein</fullName>
        <ecNumber evidence="8">7.6.2.9</ecNumber>
    </recommendedName>
</protein>
<dbReference type="InterPro" id="IPR046342">
    <property type="entry name" value="CBS_dom_sf"/>
</dbReference>
<dbReference type="SUPFAM" id="SSF52540">
    <property type="entry name" value="P-loop containing nucleoside triphosphate hydrolases"/>
    <property type="match status" value="1"/>
</dbReference>
<keyword evidence="8" id="KW-0997">Cell inner membrane</keyword>
<dbReference type="Pfam" id="PF00571">
    <property type="entry name" value="CBS"/>
    <property type="match status" value="1"/>
</dbReference>
<dbReference type="NCBIfam" id="TIGR01186">
    <property type="entry name" value="proV"/>
    <property type="match status" value="1"/>
</dbReference>
<dbReference type="PROSITE" id="PS51371">
    <property type="entry name" value="CBS"/>
    <property type="match status" value="1"/>
</dbReference>
<dbReference type="Pfam" id="PF00005">
    <property type="entry name" value="ABC_tran"/>
    <property type="match status" value="1"/>
</dbReference>
<dbReference type="PROSITE" id="PS00211">
    <property type="entry name" value="ABC_TRANSPORTER_1"/>
    <property type="match status" value="1"/>
</dbReference>
<reference evidence="11" key="1">
    <citation type="submission" date="2020-08" db="EMBL/GenBank/DDBJ databases">
        <title>Genome public.</title>
        <authorList>
            <person name="Liu C."/>
            <person name="Sun Q."/>
        </authorList>
    </citation>
    <scope>NUCLEOTIDE SEQUENCE</scope>
    <source>
        <strain evidence="11">NSJ-31</strain>
    </source>
</reference>
<dbReference type="InterPro" id="IPR027417">
    <property type="entry name" value="P-loop_NTPase"/>
</dbReference>
<evidence type="ECO:0000259" key="9">
    <source>
        <dbReference type="PROSITE" id="PS50893"/>
    </source>
</evidence>
<dbReference type="RefSeq" id="WP_249282767.1">
    <property type="nucleotide sequence ID" value="NZ_JACRST010000008.1"/>
</dbReference>
<keyword evidence="12" id="KW-1185">Reference proteome</keyword>
<dbReference type="GO" id="GO:0016887">
    <property type="term" value="F:ATP hydrolysis activity"/>
    <property type="evidence" value="ECO:0007669"/>
    <property type="project" value="UniProtKB-UniRule"/>
</dbReference>
<dbReference type="PANTHER" id="PTHR43869:SF1">
    <property type="entry name" value="GLYCINE BETAINE_PROLINE BETAINE TRANSPORT SYSTEM ATP-BINDING PROTEIN PROV"/>
    <property type="match status" value="1"/>
</dbReference>
<comment type="subunit">
    <text evidence="8">The complex is probably composed of two ATP-binding proteins, two transmembrane proteins and a solute-binding protein.</text>
</comment>
<comment type="catalytic activity">
    <reaction evidence="8">
        <text>a quaternary ammonium(out) + ATP + H2O = a quaternary ammonium(in) + ADP + phosphate + H(+)</text>
        <dbReference type="Rhea" id="RHEA:11036"/>
        <dbReference type="ChEBI" id="CHEBI:15377"/>
        <dbReference type="ChEBI" id="CHEBI:15378"/>
        <dbReference type="ChEBI" id="CHEBI:30616"/>
        <dbReference type="ChEBI" id="CHEBI:35267"/>
        <dbReference type="ChEBI" id="CHEBI:43474"/>
        <dbReference type="ChEBI" id="CHEBI:456216"/>
    </reaction>
</comment>
<dbReference type="GO" id="GO:0006865">
    <property type="term" value="P:amino acid transport"/>
    <property type="evidence" value="ECO:0007669"/>
    <property type="project" value="UniProtKB-UniRule"/>
</dbReference>
<evidence type="ECO:0000313" key="12">
    <source>
        <dbReference type="Proteomes" id="UP000653127"/>
    </source>
</evidence>
<dbReference type="PROSITE" id="PS50893">
    <property type="entry name" value="ABC_TRANSPORTER_2"/>
    <property type="match status" value="1"/>
</dbReference>
<dbReference type="Gene3D" id="3.10.580.10">
    <property type="entry name" value="CBS-domain"/>
    <property type="match status" value="1"/>
</dbReference>